<evidence type="ECO:0000256" key="1">
    <source>
        <dbReference type="ARBA" id="ARBA00004651"/>
    </source>
</evidence>
<organism evidence="10">
    <name type="scientific">Planktothricoides sp. SpSt-374</name>
    <dbReference type="NCBI Taxonomy" id="2282167"/>
    <lineage>
        <taxon>Bacteria</taxon>
        <taxon>Bacillati</taxon>
        <taxon>Cyanobacteriota</taxon>
        <taxon>Cyanophyceae</taxon>
        <taxon>Oscillatoriophycideae</taxon>
        <taxon>Oscillatoriales</taxon>
        <taxon>Oscillatoriaceae</taxon>
        <taxon>Planktothricoides</taxon>
    </lineage>
</organism>
<dbReference type="Pfam" id="PF13231">
    <property type="entry name" value="PMT_2"/>
    <property type="match status" value="1"/>
</dbReference>
<dbReference type="GO" id="GO:0005886">
    <property type="term" value="C:plasma membrane"/>
    <property type="evidence" value="ECO:0007669"/>
    <property type="project" value="UniProtKB-SubCell"/>
</dbReference>
<keyword evidence="4" id="KW-0808">Transferase</keyword>
<evidence type="ECO:0000259" key="9">
    <source>
        <dbReference type="Pfam" id="PF13231"/>
    </source>
</evidence>
<feature type="transmembrane region" description="Helical" evidence="8">
    <location>
        <begin position="317"/>
        <end position="334"/>
    </location>
</feature>
<protein>
    <recommendedName>
        <fullName evidence="9">Glycosyltransferase RgtA/B/C/D-like domain-containing protein</fullName>
    </recommendedName>
</protein>
<evidence type="ECO:0000256" key="3">
    <source>
        <dbReference type="ARBA" id="ARBA00022676"/>
    </source>
</evidence>
<comment type="caution">
    <text evidence="10">The sequence shown here is derived from an EMBL/GenBank/DDBJ whole genome shotgun (WGS) entry which is preliminary data.</text>
</comment>
<keyword evidence="2" id="KW-1003">Cell membrane</keyword>
<feature type="transmembrane region" description="Helical" evidence="8">
    <location>
        <begin position="159"/>
        <end position="175"/>
    </location>
</feature>
<evidence type="ECO:0000256" key="5">
    <source>
        <dbReference type="ARBA" id="ARBA00022692"/>
    </source>
</evidence>
<evidence type="ECO:0000256" key="7">
    <source>
        <dbReference type="ARBA" id="ARBA00023136"/>
    </source>
</evidence>
<feature type="transmembrane region" description="Helical" evidence="8">
    <location>
        <begin position="187"/>
        <end position="212"/>
    </location>
</feature>
<feature type="transmembrane region" description="Helical" evidence="8">
    <location>
        <begin position="289"/>
        <end position="311"/>
    </location>
</feature>
<keyword evidence="7 8" id="KW-0472">Membrane</keyword>
<feature type="transmembrane region" description="Helical" evidence="8">
    <location>
        <begin position="346"/>
        <end position="364"/>
    </location>
</feature>
<name>A0A7C3ZYW5_9CYAN</name>
<dbReference type="InterPro" id="IPR050297">
    <property type="entry name" value="LipidA_mod_glycosyltrf_83"/>
</dbReference>
<dbReference type="PANTHER" id="PTHR33908">
    <property type="entry name" value="MANNOSYLTRANSFERASE YKCB-RELATED"/>
    <property type="match status" value="1"/>
</dbReference>
<dbReference type="EMBL" id="DSPX01000165">
    <property type="protein sequence ID" value="HGG02127.1"/>
    <property type="molecule type" value="Genomic_DNA"/>
</dbReference>
<evidence type="ECO:0000256" key="2">
    <source>
        <dbReference type="ARBA" id="ARBA00022475"/>
    </source>
</evidence>
<evidence type="ECO:0000256" key="4">
    <source>
        <dbReference type="ARBA" id="ARBA00022679"/>
    </source>
</evidence>
<feature type="transmembrane region" description="Helical" evidence="8">
    <location>
        <begin position="135"/>
        <end position="153"/>
    </location>
</feature>
<evidence type="ECO:0000313" key="10">
    <source>
        <dbReference type="EMBL" id="HGG02127.1"/>
    </source>
</evidence>
<dbReference type="PANTHER" id="PTHR33908:SF11">
    <property type="entry name" value="MEMBRANE PROTEIN"/>
    <property type="match status" value="1"/>
</dbReference>
<dbReference type="GO" id="GO:0016763">
    <property type="term" value="F:pentosyltransferase activity"/>
    <property type="evidence" value="ECO:0007669"/>
    <property type="project" value="TreeGrafter"/>
</dbReference>
<feature type="transmembrane region" description="Helical" evidence="8">
    <location>
        <begin position="15"/>
        <end position="34"/>
    </location>
</feature>
<keyword evidence="3" id="KW-0328">Glycosyltransferase</keyword>
<feature type="domain" description="Glycosyltransferase RgtA/B/C/D-like" evidence="9">
    <location>
        <begin position="104"/>
        <end position="237"/>
    </location>
</feature>
<feature type="transmembrane region" description="Helical" evidence="8">
    <location>
        <begin position="103"/>
        <end position="123"/>
    </location>
</feature>
<evidence type="ECO:0000256" key="8">
    <source>
        <dbReference type="SAM" id="Phobius"/>
    </source>
</evidence>
<keyword evidence="6 8" id="KW-1133">Transmembrane helix</keyword>
<comment type="subcellular location">
    <subcellularLocation>
        <location evidence="1">Cell membrane</location>
        <topology evidence="1">Multi-pass membrane protein</topology>
    </subcellularLocation>
</comment>
<reference evidence="10" key="1">
    <citation type="journal article" date="2020" name="mSystems">
        <title>Genome- and Community-Level Interaction Insights into Carbon Utilization and Element Cycling Functions of Hydrothermarchaeota in Hydrothermal Sediment.</title>
        <authorList>
            <person name="Zhou Z."/>
            <person name="Liu Y."/>
            <person name="Xu W."/>
            <person name="Pan J."/>
            <person name="Luo Z.H."/>
            <person name="Li M."/>
        </authorList>
    </citation>
    <scope>NUCLEOTIDE SEQUENCE [LARGE SCALE GENOMIC DNA]</scope>
    <source>
        <strain evidence="10">SpSt-374</strain>
    </source>
</reference>
<feature type="transmembrane region" description="Helical" evidence="8">
    <location>
        <begin position="232"/>
        <end position="252"/>
    </location>
</feature>
<sequence>MQSQHNQLKAMLKKIDPVLLVALVLGFSFCLYGLTWGRLESWHQDEIAFQHLFRQGELPFNPKWFQKPPFHSYFSFFLSSVPIYIIGKIFSLESDLLTYSKVFWGRIITAMLFLGSIILVYHITKRFFGLFPARTIALLFASSAGLIVFSHFLTTDIPVMFAMLLAFYFAQNIFFGGSKWDYIRAGLFTGIATATKYNGLAIGITIVVAHILSVDNFSWKKLPKKLIFSRRLWFGLAAVPVGFIAGNPFAILDYRTFISDFMYNYVVTPVYDGTTGTSYGQFFVRLAEIVGWPSFWLFLGGFGFGFYFLAVNKKSPLETKALILLWSVFFLYYYKFGQFSRLESRFVMPILPYWLMASSPFLMWIKPRQILALGLAGILSYNVICSFYVGKRFAEDPRIEAMAWVKQNIAPGSSIESMRYSPEWDKIPGFSFKETRMPHRLTIRDKIFESILKNHPWAWEGIQRNLAVIENEKKFFTLAALKMRHPDYISLNSLYYNRFFTKKGREYYPGIAEYIQNLLKGHYGYKIRFNRRSKPVPKWIYPQNISALDNRITILANDK</sequence>
<gene>
    <name evidence="10" type="ORF">ENR15_16150</name>
</gene>
<dbReference type="AlphaFoldDB" id="A0A7C3ZYW5"/>
<dbReference type="InterPro" id="IPR038731">
    <property type="entry name" value="RgtA/B/C-like"/>
</dbReference>
<feature type="transmembrane region" description="Helical" evidence="8">
    <location>
        <begin position="73"/>
        <end position="91"/>
    </location>
</feature>
<proteinExistence type="predicted"/>
<feature type="transmembrane region" description="Helical" evidence="8">
    <location>
        <begin position="370"/>
        <end position="389"/>
    </location>
</feature>
<dbReference type="GO" id="GO:0009103">
    <property type="term" value="P:lipopolysaccharide biosynthetic process"/>
    <property type="evidence" value="ECO:0007669"/>
    <property type="project" value="UniProtKB-ARBA"/>
</dbReference>
<accession>A0A7C3ZYW5</accession>
<evidence type="ECO:0000256" key="6">
    <source>
        <dbReference type="ARBA" id="ARBA00022989"/>
    </source>
</evidence>
<keyword evidence="5 8" id="KW-0812">Transmembrane</keyword>